<dbReference type="InterPro" id="IPR010131">
    <property type="entry name" value="MdtP/NodT-like"/>
</dbReference>
<dbReference type="PANTHER" id="PTHR30203">
    <property type="entry name" value="OUTER MEMBRANE CATION EFFLUX PROTEIN"/>
    <property type="match status" value="1"/>
</dbReference>
<accession>A0ABV9JGR4</accession>
<dbReference type="InterPro" id="IPR003423">
    <property type="entry name" value="OMP_efflux"/>
</dbReference>
<dbReference type="SUPFAM" id="SSF56954">
    <property type="entry name" value="Outer membrane efflux proteins (OEP)"/>
    <property type="match status" value="1"/>
</dbReference>
<gene>
    <name evidence="2" type="ORF">ACFO3I_02595</name>
</gene>
<dbReference type="Gene3D" id="1.20.1600.10">
    <property type="entry name" value="Outer membrane efflux proteins (OEP)"/>
    <property type="match status" value="1"/>
</dbReference>
<proteinExistence type="inferred from homology"/>
<evidence type="ECO:0000313" key="2">
    <source>
        <dbReference type="EMBL" id="MFC4653908.1"/>
    </source>
</evidence>
<dbReference type="RefSeq" id="WP_377331502.1">
    <property type="nucleotide sequence ID" value="NZ_JBHSGB010000002.1"/>
</dbReference>
<name>A0ABV9JGR4_9GAMM</name>
<reference evidence="3" key="1">
    <citation type="journal article" date="2019" name="Int. J. Syst. Evol. Microbiol.">
        <title>The Global Catalogue of Microorganisms (GCM) 10K type strain sequencing project: providing services to taxonomists for standard genome sequencing and annotation.</title>
        <authorList>
            <consortium name="The Broad Institute Genomics Platform"/>
            <consortium name="The Broad Institute Genome Sequencing Center for Infectious Disease"/>
            <person name="Wu L."/>
            <person name="Ma J."/>
        </authorList>
    </citation>
    <scope>NUCLEOTIDE SEQUENCE [LARGE SCALE GENOMIC DNA]</scope>
    <source>
        <strain evidence="3">DT28</strain>
    </source>
</reference>
<dbReference type="Proteomes" id="UP001595962">
    <property type="component" value="Unassembled WGS sequence"/>
</dbReference>
<dbReference type="EMBL" id="JBHSGB010000002">
    <property type="protein sequence ID" value="MFC4653908.1"/>
    <property type="molecule type" value="Genomic_DNA"/>
</dbReference>
<dbReference type="Pfam" id="PF02321">
    <property type="entry name" value="OEP"/>
    <property type="match status" value="1"/>
</dbReference>
<evidence type="ECO:0000313" key="3">
    <source>
        <dbReference type="Proteomes" id="UP001595962"/>
    </source>
</evidence>
<comment type="caution">
    <text evidence="2">The sequence shown here is derived from an EMBL/GenBank/DDBJ whole genome shotgun (WGS) entry which is preliminary data.</text>
</comment>
<keyword evidence="3" id="KW-1185">Reference proteome</keyword>
<comment type="similarity">
    <text evidence="1">Belongs to the outer membrane factor (OMF) (TC 1.B.17) family.</text>
</comment>
<sequence>MSILFGQRVLLLAIGLSASFQLVAAELTLADALQRTLQHSPALQPYPYQLRQDAALQQLALLKPDPELELSAENLLGTGEQSGVKDAEVSLLFSQLLERGDKAQRRSQQASEQTQLTQARFAADKLDALALSTGRFIEVLSLQQQLNWLAERATLEQQALATAQQRAAQALVLQADVARLERRLLQTSLDSARLQGELELARRQLAMLWNAEPDFDRLSGDLSQLPLLPDEAQLQQRLLQSPQLALYLSQQRLAESLLQLQAASAVADLRWSAGVRYNNEANSPSVLLGLSMPLQNQARTTAQLDAATAAAGQAALATEQQQRQLQLSLLGLLRQLHSIRAEIRATETRILPSARAVLKATQQGYQSGAYDMTDLLAAQ</sequence>
<dbReference type="PANTHER" id="PTHR30203:SF24">
    <property type="entry name" value="BLR4935 PROTEIN"/>
    <property type="match status" value="1"/>
</dbReference>
<evidence type="ECO:0000256" key="1">
    <source>
        <dbReference type="ARBA" id="ARBA00007613"/>
    </source>
</evidence>
<protein>
    <submittedName>
        <fullName evidence="2">TolC family protein</fullName>
    </submittedName>
</protein>
<organism evidence="2 3">
    <name type="scientific">Rheinheimera marina</name>
    <dbReference type="NCBI Taxonomy" id="1774958"/>
    <lineage>
        <taxon>Bacteria</taxon>
        <taxon>Pseudomonadati</taxon>
        <taxon>Pseudomonadota</taxon>
        <taxon>Gammaproteobacteria</taxon>
        <taxon>Chromatiales</taxon>
        <taxon>Chromatiaceae</taxon>
        <taxon>Rheinheimera</taxon>
    </lineage>
</organism>